<dbReference type="RefSeq" id="WP_344944543.1">
    <property type="nucleotide sequence ID" value="NZ_BAAAZG010000011.1"/>
</dbReference>
<sequence length="295" mass="31048">MAGDEAGPGFRGIGSLLGFATKVLAPAGVLTAVLYYFGYTRERARYGYFGVDLGTVGLTTTDYLVRSAGPLFAPLAALLVTGVAVIIVHHLLALLLDRLALRWRRVACGVLAAVALITLAIGAIGLQRRAEVLAGPLVSPVALAAGALLLDYAAENSRIRAALPGRVAAVLDSNAALRRGLVAGLLLIAAFWATASVAQSQGETDARAIEVSLMFQPKATVYSRQRLQIRAPGVGMARLSDGKDSAYAFRYDGLRTLAHSQGRWFLLPAGWTRDNGASVILLPDSGDDIRVDLAP</sequence>
<proteinExistence type="predicted"/>
<keyword evidence="3" id="KW-1185">Reference proteome</keyword>
<evidence type="ECO:0000313" key="3">
    <source>
        <dbReference type="Proteomes" id="UP001500683"/>
    </source>
</evidence>
<evidence type="ECO:0000256" key="1">
    <source>
        <dbReference type="SAM" id="Phobius"/>
    </source>
</evidence>
<protein>
    <submittedName>
        <fullName evidence="2">Uncharacterized protein</fullName>
    </submittedName>
</protein>
<feature type="transmembrane region" description="Helical" evidence="1">
    <location>
        <begin position="12"/>
        <end position="37"/>
    </location>
</feature>
<keyword evidence="1" id="KW-1133">Transmembrane helix</keyword>
<feature type="transmembrane region" description="Helical" evidence="1">
    <location>
        <begin position="175"/>
        <end position="195"/>
    </location>
</feature>
<keyword evidence="1" id="KW-0472">Membrane</keyword>
<comment type="caution">
    <text evidence="2">The sequence shown here is derived from an EMBL/GenBank/DDBJ whole genome shotgun (WGS) entry which is preliminary data.</text>
</comment>
<reference evidence="3" key="1">
    <citation type="journal article" date="2019" name="Int. J. Syst. Evol. Microbiol.">
        <title>The Global Catalogue of Microorganisms (GCM) 10K type strain sequencing project: providing services to taxonomists for standard genome sequencing and annotation.</title>
        <authorList>
            <consortium name="The Broad Institute Genomics Platform"/>
            <consortium name="The Broad Institute Genome Sequencing Center for Infectious Disease"/>
            <person name="Wu L."/>
            <person name="Ma J."/>
        </authorList>
    </citation>
    <scope>NUCLEOTIDE SEQUENCE [LARGE SCALE GENOMIC DNA]</scope>
    <source>
        <strain evidence="3">JCM 16702</strain>
    </source>
</reference>
<feature type="transmembrane region" description="Helical" evidence="1">
    <location>
        <begin position="132"/>
        <end position="154"/>
    </location>
</feature>
<name>A0ABP7VGG0_9ACTN</name>
<organism evidence="2 3">
    <name type="scientific">Actinomadura miaoliensis</name>
    <dbReference type="NCBI Taxonomy" id="430685"/>
    <lineage>
        <taxon>Bacteria</taxon>
        <taxon>Bacillati</taxon>
        <taxon>Actinomycetota</taxon>
        <taxon>Actinomycetes</taxon>
        <taxon>Streptosporangiales</taxon>
        <taxon>Thermomonosporaceae</taxon>
        <taxon>Actinomadura</taxon>
    </lineage>
</organism>
<keyword evidence="1" id="KW-0812">Transmembrane</keyword>
<feature type="transmembrane region" description="Helical" evidence="1">
    <location>
        <begin position="46"/>
        <end position="65"/>
    </location>
</feature>
<feature type="transmembrane region" description="Helical" evidence="1">
    <location>
        <begin position="71"/>
        <end position="94"/>
    </location>
</feature>
<feature type="transmembrane region" description="Helical" evidence="1">
    <location>
        <begin position="106"/>
        <end position="126"/>
    </location>
</feature>
<accession>A0ABP7VGG0</accession>
<gene>
    <name evidence="2" type="ORF">GCM10022214_21480</name>
</gene>
<dbReference type="Proteomes" id="UP001500683">
    <property type="component" value="Unassembled WGS sequence"/>
</dbReference>
<evidence type="ECO:0000313" key="2">
    <source>
        <dbReference type="EMBL" id="GAA4066733.1"/>
    </source>
</evidence>
<dbReference type="EMBL" id="BAAAZG010000011">
    <property type="protein sequence ID" value="GAA4066733.1"/>
    <property type="molecule type" value="Genomic_DNA"/>
</dbReference>